<accession>A0A8S5RKW8</accession>
<feature type="transmembrane region" description="Helical" evidence="1">
    <location>
        <begin position="33"/>
        <end position="52"/>
    </location>
</feature>
<keyword evidence="1" id="KW-0812">Transmembrane</keyword>
<organism evidence="2">
    <name type="scientific">virus sp. ctBM815</name>
    <dbReference type="NCBI Taxonomy" id="2825806"/>
    <lineage>
        <taxon>Viruses</taxon>
    </lineage>
</organism>
<protein>
    <submittedName>
        <fullName evidence="2">Uncharacterized protein</fullName>
    </submittedName>
</protein>
<dbReference type="EMBL" id="BK059109">
    <property type="protein sequence ID" value="DAE31693.1"/>
    <property type="molecule type" value="Genomic_DNA"/>
</dbReference>
<name>A0A8S5RKW8_9VIRU</name>
<reference evidence="2" key="1">
    <citation type="journal article" date="2021" name="Proc. Natl. Acad. Sci. U.S.A.">
        <title>A Catalog of Tens of Thousands of Viruses from Human Metagenomes Reveals Hidden Associations with Chronic Diseases.</title>
        <authorList>
            <person name="Tisza M.J."/>
            <person name="Buck C.B."/>
        </authorList>
    </citation>
    <scope>NUCLEOTIDE SEQUENCE</scope>
    <source>
        <strain evidence="2">CtBM815</strain>
    </source>
</reference>
<keyword evidence="1" id="KW-0472">Membrane</keyword>
<evidence type="ECO:0000313" key="2">
    <source>
        <dbReference type="EMBL" id="DAE31693.1"/>
    </source>
</evidence>
<keyword evidence="1" id="KW-1133">Transmembrane helix</keyword>
<proteinExistence type="predicted"/>
<sequence length="55" mass="5999">MGHPSVSYRSTSYSFASTISTCRSHGLGTMNATLLPTIYHVSVGAPSSLFIYRMR</sequence>
<evidence type="ECO:0000256" key="1">
    <source>
        <dbReference type="SAM" id="Phobius"/>
    </source>
</evidence>